<feature type="transmembrane region" description="Helical" evidence="6">
    <location>
        <begin position="393"/>
        <end position="412"/>
    </location>
</feature>
<dbReference type="InterPro" id="IPR003838">
    <property type="entry name" value="ABC3_permease_C"/>
</dbReference>
<evidence type="ECO:0000256" key="3">
    <source>
        <dbReference type="ARBA" id="ARBA00022692"/>
    </source>
</evidence>
<dbReference type="RefSeq" id="WP_096380881.1">
    <property type="nucleotide sequence ID" value="NZ_AP014940.1"/>
</dbReference>
<keyword evidence="3 6" id="KW-0812">Transmembrane</keyword>
<gene>
    <name evidence="8" type="ORF">LEN_4285</name>
</gene>
<protein>
    <recommendedName>
        <fullName evidence="7">ABC3 transporter permease C-terminal domain-containing protein</fullName>
    </recommendedName>
</protein>
<comment type="subcellular location">
    <subcellularLocation>
        <location evidence="1">Cell membrane</location>
        <topology evidence="1">Multi-pass membrane protein</topology>
    </subcellularLocation>
</comment>
<proteinExistence type="predicted"/>
<evidence type="ECO:0000256" key="5">
    <source>
        <dbReference type="ARBA" id="ARBA00023136"/>
    </source>
</evidence>
<dbReference type="InterPro" id="IPR038766">
    <property type="entry name" value="Membrane_comp_ABC_pdt"/>
</dbReference>
<feature type="transmembrane region" description="Helical" evidence="6">
    <location>
        <begin position="711"/>
        <end position="730"/>
    </location>
</feature>
<feature type="transmembrane region" description="Helical" evidence="6">
    <location>
        <begin position="464"/>
        <end position="488"/>
    </location>
</feature>
<dbReference type="GO" id="GO:0005886">
    <property type="term" value="C:plasma membrane"/>
    <property type="evidence" value="ECO:0007669"/>
    <property type="project" value="UniProtKB-SubCell"/>
</dbReference>
<feature type="domain" description="ABC3 transporter permease C-terminal" evidence="7">
    <location>
        <begin position="260"/>
        <end position="377"/>
    </location>
</feature>
<dbReference type="PANTHER" id="PTHR30287:SF1">
    <property type="entry name" value="INNER MEMBRANE PROTEIN"/>
    <property type="match status" value="1"/>
</dbReference>
<feature type="transmembrane region" description="Helical" evidence="6">
    <location>
        <begin position="795"/>
        <end position="816"/>
    </location>
</feature>
<feature type="transmembrane region" description="Helical" evidence="6">
    <location>
        <begin position="309"/>
        <end position="331"/>
    </location>
</feature>
<keyword evidence="4 6" id="KW-1133">Transmembrane helix</keyword>
<evidence type="ECO:0000256" key="2">
    <source>
        <dbReference type="ARBA" id="ARBA00022475"/>
    </source>
</evidence>
<reference evidence="8 9" key="1">
    <citation type="journal article" date="2017" name="DNA Res.">
        <title>Complete genome sequence and expression profile of the commercial lytic enzyme producer Lysobacter enzymogenes M497-1.</title>
        <authorList>
            <person name="Takami H."/>
            <person name="Toyoda A."/>
            <person name="Uchiyama I."/>
            <person name="Itoh T."/>
            <person name="Takaki Y."/>
            <person name="Arai W."/>
            <person name="Nishi S."/>
            <person name="Kawai M."/>
            <person name="Shinya K."/>
            <person name="Ikeda H."/>
        </authorList>
    </citation>
    <scope>NUCLEOTIDE SEQUENCE [LARGE SCALE GENOMIC DNA]</scope>
    <source>
        <strain evidence="8 9">M497-1</strain>
    </source>
</reference>
<dbReference type="KEGG" id="lem:LEN_4285"/>
<accession>A0AAU9AKY7</accession>
<dbReference type="EMBL" id="AP014940">
    <property type="protein sequence ID" value="BAV99772.1"/>
    <property type="molecule type" value="Genomic_DNA"/>
</dbReference>
<dbReference type="Proteomes" id="UP000218824">
    <property type="component" value="Chromosome"/>
</dbReference>
<dbReference type="Pfam" id="PF02687">
    <property type="entry name" value="FtsX"/>
    <property type="match status" value="2"/>
</dbReference>
<evidence type="ECO:0000259" key="7">
    <source>
        <dbReference type="Pfam" id="PF02687"/>
    </source>
</evidence>
<dbReference type="PANTHER" id="PTHR30287">
    <property type="entry name" value="MEMBRANE COMPONENT OF PREDICTED ABC SUPERFAMILY METABOLITE UPTAKE TRANSPORTER"/>
    <property type="match status" value="1"/>
</dbReference>
<evidence type="ECO:0000313" key="8">
    <source>
        <dbReference type="EMBL" id="BAV99772.1"/>
    </source>
</evidence>
<evidence type="ECO:0000313" key="9">
    <source>
        <dbReference type="Proteomes" id="UP000218824"/>
    </source>
</evidence>
<dbReference type="GeneID" id="83066076"/>
<sequence>MGRTIAMAWRQLRRDLKAGDVRILLAALVLAVLAVTAVGFVTDRAERALAIEANRLLGGDAVVRADQPIAGKLREAANAAELRRAEATELQTMVRVGERLQLGDLRALGEGFPLRGAFRIAQRAGGAERDAPGVPARGTVWMSQAGADTLGAQVGQEIAIGDSRLRLAALVTQEPDASLDYFNIAPKVFLNLADLPQTGLIQPGSRIRYRLVVAGPAAAVERFVAAAKPALGRGQRLETIADARPEVRSALDRAGRFLGLAALVSVVLAAVAVAMAARRHSERHLSGTAVMRCLGASQRTLVGIHVGEMVLLGLLASAIGVALAFALQWAIGGWLEQSLKMSIPPAGWLPALQGFGVGLVVLLAFGAPPVLALRRVPALRVLRRDLDATEPSAWLVALAGLGGLAALLWWKAGSLMLGAYMLTGIIATFAVLAALALGLIVLVRRLRSRLRGALRYGLANVSRRAGASIAQVSALGLGLMALLLLTFVRTDLLDRWQLALSADAPNRFIINVQQDQMADVRGFIGEQGIGAPTLFPMIRARLVSHNGQPVTGDSYAERGDRAKQLAEREFNLSVADTLRDDNKVTDGKFWAPRKLAQPEVSVEEGFAETLGWKVGDRIGFDIAGQPYAAKITSLRKVDWESFRPNFFVVGSPGSMDGYAASYITAISVPAGNTRFTSQLVERFPNLSVIDVEQVLKQVRSTADQVSTVVEVVFYFSLFAGLLVLMAAVSASQDERLLEGGVMRVLGGSRWQLRLAQASEFAAIGLLSGLVAAIAASVLAGVVAVQVFDLPWEFDWRMTVAGGAAGMLAALAAGMFATRRVLDAPPSVTLRELQN</sequence>
<feature type="transmembrane region" description="Helical" evidence="6">
    <location>
        <begin position="351"/>
        <end position="373"/>
    </location>
</feature>
<feature type="transmembrane region" description="Helical" evidence="6">
    <location>
        <begin position="418"/>
        <end position="443"/>
    </location>
</feature>
<feature type="transmembrane region" description="Helical" evidence="6">
    <location>
        <begin position="257"/>
        <end position="277"/>
    </location>
</feature>
<evidence type="ECO:0000256" key="1">
    <source>
        <dbReference type="ARBA" id="ARBA00004651"/>
    </source>
</evidence>
<evidence type="ECO:0000256" key="6">
    <source>
        <dbReference type="SAM" id="Phobius"/>
    </source>
</evidence>
<keyword evidence="2" id="KW-1003">Cell membrane</keyword>
<keyword evidence="5 6" id="KW-0472">Membrane</keyword>
<feature type="domain" description="ABC3 transporter permease C-terminal" evidence="7">
    <location>
        <begin position="711"/>
        <end position="824"/>
    </location>
</feature>
<dbReference type="AlphaFoldDB" id="A0AAU9AKY7"/>
<organism evidence="8 9">
    <name type="scientific">Lysobacter enzymogenes</name>
    <dbReference type="NCBI Taxonomy" id="69"/>
    <lineage>
        <taxon>Bacteria</taxon>
        <taxon>Pseudomonadati</taxon>
        <taxon>Pseudomonadota</taxon>
        <taxon>Gammaproteobacteria</taxon>
        <taxon>Lysobacterales</taxon>
        <taxon>Lysobacteraceae</taxon>
        <taxon>Lysobacter</taxon>
    </lineage>
</organism>
<name>A0AAU9AKY7_LYSEN</name>
<feature type="transmembrane region" description="Helical" evidence="6">
    <location>
        <begin position="760"/>
        <end position="783"/>
    </location>
</feature>
<evidence type="ECO:0000256" key="4">
    <source>
        <dbReference type="ARBA" id="ARBA00022989"/>
    </source>
</evidence>